<evidence type="ECO:0000256" key="6">
    <source>
        <dbReference type="ARBA" id="ARBA00022475"/>
    </source>
</evidence>
<keyword evidence="8 12" id="KW-0812">Transmembrane</keyword>
<evidence type="ECO:0000313" key="13">
    <source>
        <dbReference type="EMBL" id="MCP1726193.1"/>
    </source>
</evidence>
<dbReference type="InterPro" id="IPR030922">
    <property type="entry name" value="LptF"/>
</dbReference>
<keyword evidence="7" id="KW-0997">Cell inner membrane</keyword>
<protein>
    <recommendedName>
        <fullName evidence="4">Lipopolysaccharide export system permease protein LptF</fullName>
    </recommendedName>
</protein>
<comment type="subcellular location">
    <subcellularLocation>
        <location evidence="2">Cell inner membrane</location>
        <topology evidence="2">Multi-pass membrane protein</topology>
    </subcellularLocation>
</comment>
<dbReference type="Pfam" id="PF03739">
    <property type="entry name" value="LptF_LptG"/>
    <property type="match status" value="1"/>
</dbReference>
<feature type="transmembrane region" description="Helical" evidence="12">
    <location>
        <begin position="103"/>
        <end position="122"/>
    </location>
</feature>
<comment type="subunit">
    <text evidence="11">Component of the lipopolysaccharide transport and assembly complex. The LptBFG transporter is composed of two ATP-binding proteins (LptB) and two transmembrane proteins (LptF and LptG).</text>
</comment>
<evidence type="ECO:0000256" key="8">
    <source>
        <dbReference type="ARBA" id="ARBA00022692"/>
    </source>
</evidence>
<evidence type="ECO:0000256" key="11">
    <source>
        <dbReference type="ARBA" id="ARBA00026081"/>
    </source>
</evidence>
<evidence type="ECO:0000256" key="9">
    <source>
        <dbReference type="ARBA" id="ARBA00022989"/>
    </source>
</evidence>
<evidence type="ECO:0000256" key="2">
    <source>
        <dbReference type="ARBA" id="ARBA00004429"/>
    </source>
</evidence>
<keyword evidence="10 12" id="KW-0472">Membrane</keyword>
<evidence type="ECO:0000256" key="1">
    <source>
        <dbReference type="ARBA" id="ARBA00002265"/>
    </source>
</evidence>
<evidence type="ECO:0000256" key="3">
    <source>
        <dbReference type="ARBA" id="ARBA00007725"/>
    </source>
</evidence>
<feature type="transmembrane region" description="Helical" evidence="12">
    <location>
        <begin position="265"/>
        <end position="286"/>
    </location>
</feature>
<evidence type="ECO:0000256" key="5">
    <source>
        <dbReference type="ARBA" id="ARBA00022448"/>
    </source>
</evidence>
<comment type="similarity">
    <text evidence="3">Belongs to the LptF/LptG family.</text>
</comment>
<accession>A0ABT1G4H9</accession>
<comment type="function">
    <text evidence="1">Part of the ABC transporter complex LptBFG involved in the translocation of lipopolysaccharide (LPS) from the inner membrane to the outer membrane.</text>
</comment>
<dbReference type="PANTHER" id="PTHR33529:SF7">
    <property type="entry name" value="LIPOPOLYSACCHARIDE EXPORT SYSTEM PERMEASE PROTEIN LPTF"/>
    <property type="match status" value="1"/>
</dbReference>
<organism evidence="13 14">
    <name type="scientific">Natronospira proteinivora</name>
    <dbReference type="NCBI Taxonomy" id="1807133"/>
    <lineage>
        <taxon>Bacteria</taxon>
        <taxon>Pseudomonadati</taxon>
        <taxon>Pseudomonadota</taxon>
        <taxon>Gammaproteobacteria</taxon>
        <taxon>Natronospirales</taxon>
        <taxon>Natronospiraceae</taxon>
        <taxon>Natronospira</taxon>
    </lineage>
</organism>
<evidence type="ECO:0000256" key="12">
    <source>
        <dbReference type="SAM" id="Phobius"/>
    </source>
</evidence>
<dbReference type="InterPro" id="IPR005495">
    <property type="entry name" value="LptG/LptF_permease"/>
</dbReference>
<gene>
    <name evidence="13" type="ORF">J2T60_000158</name>
</gene>
<dbReference type="NCBIfam" id="TIGR04407">
    <property type="entry name" value="LptF_YjgP"/>
    <property type="match status" value="1"/>
</dbReference>
<keyword evidence="9 12" id="KW-1133">Transmembrane helix</keyword>
<proteinExistence type="inferred from homology"/>
<dbReference type="Proteomes" id="UP001523550">
    <property type="component" value="Unassembled WGS sequence"/>
</dbReference>
<evidence type="ECO:0000256" key="4">
    <source>
        <dbReference type="ARBA" id="ARBA00014213"/>
    </source>
</evidence>
<evidence type="ECO:0000256" key="7">
    <source>
        <dbReference type="ARBA" id="ARBA00022519"/>
    </source>
</evidence>
<keyword evidence="5" id="KW-0813">Transport</keyword>
<feature type="transmembrane region" description="Helical" evidence="12">
    <location>
        <begin position="331"/>
        <end position="350"/>
    </location>
</feature>
<sequence length="364" mass="40409">MRTLIGRYINREILLSWLGVTAALMVILMSHRFAGFLGSAASGDIPPDAIWSLMGLSSVQYLVIIIPIAFFLAVLLALGRFYKDSEMSAMMACGVGPLHIYKALFWLVVPVMAGVAWLSLFASPMANEAIDRVQQEAQADARLGIFEPGAFRRLPGGDGVFYAERRENGYLNRVFIQGMEGDEHVVIRADRARVEEGSQGQRYLVLEDGYRNELIPGQAELQRTRFERHGLELPPASAPAPVDDREARSVSALLSSGEAADMAEFHWRLSMPLGGLVLALLAVPLSKSSPRQGRYGRLFAGILVYLVYSNLLATGQVWLEREQLPMVFGLWWVHALFAGFAMALLFWQNGGVRRWLLPRRESAA</sequence>
<reference evidence="13 14" key="1">
    <citation type="submission" date="2022-03" db="EMBL/GenBank/DDBJ databases">
        <title>Genomic Encyclopedia of Type Strains, Phase III (KMG-III): the genomes of soil and plant-associated and newly described type strains.</title>
        <authorList>
            <person name="Whitman W."/>
        </authorList>
    </citation>
    <scope>NUCLEOTIDE SEQUENCE [LARGE SCALE GENOMIC DNA]</scope>
    <source>
        <strain evidence="13 14">BSker1</strain>
    </source>
</reference>
<comment type="caution">
    <text evidence="13">The sequence shown here is derived from an EMBL/GenBank/DDBJ whole genome shotgun (WGS) entry which is preliminary data.</text>
</comment>
<evidence type="ECO:0000313" key="14">
    <source>
        <dbReference type="Proteomes" id="UP001523550"/>
    </source>
</evidence>
<feature type="transmembrane region" description="Helical" evidence="12">
    <location>
        <begin position="298"/>
        <end position="319"/>
    </location>
</feature>
<keyword evidence="14" id="KW-1185">Reference proteome</keyword>
<feature type="transmembrane region" description="Helical" evidence="12">
    <location>
        <begin position="58"/>
        <end position="82"/>
    </location>
</feature>
<dbReference type="EMBL" id="JALJYF010000001">
    <property type="protein sequence ID" value="MCP1726193.1"/>
    <property type="molecule type" value="Genomic_DNA"/>
</dbReference>
<keyword evidence="6" id="KW-1003">Cell membrane</keyword>
<dbReference type="RefSeq" id="WP_253444057.1">
    <property type="nucleotide sequence ID" value="NZ_JALJYF010000001.1"/>
</dbReference>
<dbReference type="PANTHER" id="PTHR33529">
    <property type="entry name" value="SLR0882 PROTEIN-RELATED"/>
    <property type="match status" value="1"/>
</dbReference>
<name>A0ABT1G4H9_9GAMM</name>
<evidence type="ECO:0000256" key="10">
    <source>
        <dbReference type="ARBA" id="ARBA00023136"/>
    </source>
</evidence>